<dbReference type="Gramene" id="TraesCAD_scaffold_052448_01G000400.1">
    <property type="protein sequence ID" value="TraesCAD_scaffold_052448_01G000400.1"/>
    <property type="gene ID" value="TraesCAD_scaffold_052448_01G000400"/>
</dbReference>
<evidence type="ECO:0000313" key="1">
    <source>
        <dbReference type="EnsemblPlants" id="TraesCS7A02G072000.1.cds1"/>
    </source>
</evidence>
<dbReference type="Gramene" id="TraesCLE_scaffold_041423_01G000200.1">
    <property type="protein sequence ID" value="TraesCLE_scaffold_041423_01G000200.1"/>
    <property type="gene ID" value="TraesCLE_scaffold_041423_01G000200"/>
</dbReference>
<dbReference type="Gramene" id="TraesPARA_EIv1.0_2242400.1">
    <property type="protein sequence ID" value="TraesPARA_EIv1.0_2242400.1.CDS1"/>
    <property type="gene ID" value="TraesPARA_EIv1.0_2242400"/>
</dbReference>
<dbReference type="AlphaFoldDB" id="A0A3B6RC56"/>
<dbReference type="Gramene" id="TraesLDM7A03G03829100.1">
    <property type="protein sequence ID" value="TraesLDM7A03G03829100.1.CDS1"/>
    <property type="gene ID" value="TraesLDM7A03G03829100"/>
</dbReference>
<dbReference type="Gramene" id="TraesWEE_scaffold_045596_01G000200.1">
    <property type="protein sequence ID" value="TraesWEE_scaffold_045596_01G000200.1"/>
    <property type="gene ID" value="TraesWEE_scaffold_045596_01G000200"/>
</dbReference>
<dbReference type="Gramene" id="TraesROB_scaffold_071161_01G000400.1">
    <property type="protein sequence ID" value="TraesROB_scaffold_071161_01G000400.1"/>
    <property type="gene ID" value="TraesROB_scaffold_071161_01G000400"/>
</dbReference>
<protein>
    <submittedName>
        <fullName evidence="1">Uncharacterized protein</fullName>
    </submittedName>
</protein>
<dbReference type="EnsemblPlants" id="TraesCS7A02G072000.1">
    <property type="protein sequence ID" value="TraesCS7A02G072000.1.cds1"/>
    <property type="gene ID" value="TraesCS7A02G072000"/>
</dbReference>
<reference evidence="1" key="1">
    <citation type="submission" date="2018-08" db="EMBL/GenBank/DDBJ databases">
        <authorList>
            <person name="Rossello M."/>
        </authorList>
    </citation>
    <scope>NUCLEOTIDE SEQUENCE [LARGE SCALE GENOMIC DNA]</scope>
    <source>
        <strain evidence="1">cv. Chinese Spring</strain>
    </source>
</reference>
<dbReference type="OrthoDB" id="10680481at2759"/>
<dbReference type="Gramene" id="TraesSTA7A03G03817770.1">
    <property type="protein sequence ID" value="TraesSTA7A03G03817770.1.CDS1"/>
    <property type="gene ID" value="TraesSTA7A03G03817770"/>
</dbReference>
<dbReference type="Gramene" id="TraesMAC7A03G03823790.1">
    <property type="protein sequence ID" value="TraesMAC7A03G03823790.1.CDS1"/>
    <property type="gene ID" value="TraesMAC7A03G03823790"/>
</dbReference>
<dbReference type="Gramene" id="TraesNOR7A03G03864720.1">
    <property type="protein sequence ID" value="TraesNOR7A03G03864720.1.CDS1"/>
    <property type="gene ID" value="TraesNOR7A03G03864720"/>
</dbReference>
<organism evidence="1">
    <name type="scientific">Triticum aestivum</name>
    <name type="common">Wheat</name>
    <dbReference type="NCBI Taxonomy" id="4565"/>
    <lineage>
        <taxon>Eukaryota</taxon>
        <taxon>Viridiplantae</taxon>
        <taxon>Streptophyta</taxon>
        <taxon>Embryophyta</taxon>
        <taxon>Tracheophyta</taxon>
        <taxon>Spermatophyta</taxon>
        <taxon>Magnoliopsida</taxon>
        <taxon>Liliopsida</taxon>
        <taxon>Poales</taxon>
        <taxon>Poaceae</taxon>
        <taxon>BOP clade</taxon>
        <taxon>Pooideae</taxon>
        <taxon>Triticodae</taxon>
        <taxon>Triticeae</taxon>
        <taxon>Triticinae</taxon>
        <taxon>Triticum</taxon>
    </lineage>
</organism>
<sequence length="163" mass="18125">MNTLFILWSAYSGQPNIDTPAMIPSSTEFHPHGPVVEHVHLRCPPLADEPAAVGSLHEPLRQERMEVRVVVVDTLGVSYHRPLQPNGDLPDLLLRVAHLSYAPEAEEHDTAVRLPVMPREAAVPRCLCSLAGLLDQRPDIVQRSQHHAGRKMSWMPDVSFGQV</sequence>
<dbReference type="Gramene" id="TraesSYM7A03G03772430.1">
    <property type="protein sequence ID" value="TraesSYM7A03G03772430.1.CDS1"/>
    <property type="gene ID" value="TraesSYM7A03G03772430"/>
</dbReference>
<name>A0A3B6RC56_WHEAT</name>
<keyword evidence="2" id="KW-1185">Reference proteome</keyword>
<evidence type="ECO:0000313" key="2">
    <source>
        <dbReference type="Proteomes" id="UP000019116"/>
    </source>
</evidence>
<accession>A0A3B6RC56</accession>
<dbReference type="Gramene" id="TraesARI7A03G03790310.1">
    <property type="protein sequence ID" value="TraesARI7A03G03790310.1.CDS1"/>
    <property type="gene ID" value="TraesARI7A03G03790310"/>
</dbReference>
<reference evidence="1" key="2">
    <citation type="submission" date="2018-10" db="UniProtKB">
        <authorList>
            <consortium name="EnsemblPlants"/>
        </authorList>
    </citation>
    <scope>IDENTIFICATION</scope>
</reference>
<dbReference type="Proteomes" id="UP000019116">
    <property type="component" value="Chromosome 7A"/>
</dbReference>
<proteinExistence type="predicted"/>
<dbReference type="Gramene" id="TraesCS7A03G0163000.1">
    <property type="protein sequence ID" value="TraesCS7A03G0163000.1.CDS1"/>
    <property type="gene ID" value="TraesCS7A03G0163000"/>
</dbReference>
<dbReference type="Gramene" id="TraesCS7A02G072000.1">
    <property type="protein sequence ID" value="TraesCS7A02G072000.1.cds1"/>
    <property type="gene ID" value="TraesCS7A02G072000"/>
</dbReference>